<gene>
    <name evidence="6" type="ORF">BBA_02945</name>
</gene>
<reference evidence="6 7" key="1">
    <citation type="journal article" date="2012" name="Sci. Rep.">
        <title>Genomic perspectives on the evolution of fungal entomopathogenicity in Beauveria bassiana.</title>
        <authorList>
            <person name="Xiao G."/>
            <person name="Ying S.H."/>
            <person name="Zheng P."/>
            <person name="Wang Z.L."/>
            <person name="Zhang S."/>
            <person name="Xie X.Q."/>
            <person name="Shang Y."/>
            <person name="St Leger R.J."/>
            <person name="Zhao G.P."/>
            <person name="Wang C."/>
            <person name="Feng M.G."/>
        </authorList>
    </citation>
    <scope>NUCLEOTIDE SEQUENCE [LARGE SCALE GENOMIC DNA]</scope>
    <source>
        <strain evidence="6 7">ARSEF 2860</strain>
    </source>
</reference>
<organism evidence="6 7">
    <name type="scientific">Beauveria bassiana (strain ARSEF 2860)</name>
    <name type="common">White muscardine disease fungus</name>
    <name type="synonym">Tritirachium shiotae</name>
    <dbReference type="NCBI Taxonomy" id="655819"/>
    <lineage>
        <taxon>Eukaryota</taxon>
        <taxon>Fungi</taxon>
        <taxon>Dikarya</taxon>
        <taxon>Ascomycota</taxon>
        <taxon>Pezizomycotina</taxon>
        <taxon>Sordariomycetes</taxon>
        <taxon>Hypocreomycetidae</taxon>
        <taxon>Hypocreales</taxon>
        <taxon>Cordycipitaceae</taxon>
        <taxon>Beauveria</taxon>
    </lineage>
</organism>
<comment type="similarity">
    <text evidence="3">Belongs to the secreted LysM effector family.</text>
</comment>
<keyword evidence="1" id="KW-0147">Chitin-binding</keyword>
<evidence type="ECO:0000256" key="2">
    <source>
        <dbReference type="ARBA" id="ARBA00023026"/>
    </source>
</evidence>
<dbReference type="Pfam" id="PF01476">
    <property type="entry name" value="LysM"/>
    <property type="match status" value="3"/>
</dbReference>
<keyword evidence="4" id="KW-0732">Signal</keyword>
<evidence type="ECO:0000313" key="7">
    <source>
        <dbReference type="Proteomes" id="UP000002762"/>
    </source>
</evidence>
<evidence type="ECO:0000256" key="3">
    <source>
        <dbReference type="ARBA" id="ARBA00044955"/>
    </source>
</evidence>
<dbReference type="InParanoid" id="J4KPU2"/>
<dbReference type="Gene3D" id="3.10.350.10">
    <property type="entry name" value="LysM domain"/>
    <property type="match status" value="5"/>
</dbReference>
<evidence type="ECO:0000256" key="4">
    <source>
        <dbReference type="SAM" id="SignalP"/>
    </source>
</evidence>
<dbReference type="AlphaFoldDB" id="J4KPU2"/>
<name>J4KPU2_BEAB2</name>
<feature type="domain" description="LysM" evidence="5">
    <location>
        <begin position="254"/>
        <end position="301"/>
    </location>
</feature>
<dbReference type="EMBL" id="JH725155">
    <property type="protein sequence ID" value="EJP68049.1"/>
    <property type="molecule type" value="Genomic_DNA"/>
</dbReference>
<keyword evidence="2" id="KW-0843">Virulence</keyword>
<proteinExistence type="inferred from homology"/>
<feature type="domain" description="LysM" evidence="5">
    <location>
        <begin position="335"/>
        <end position="378"/>
    </location>
</feature>
<keyword evidence="7" id="KW-1185">Reference proteome</keyword>
<dbReference type="OrthoDB" id="5985073at2759"/>
<accession>J4KPU2</accession>
<dbReference type="SUPFAM" id="SSF54106">
    <property type="entry name" value="LysM domain"/>
    <property type="match status" value="4"/>
</dbReference>
<dbReference type="SMART" id="SM00257">
    <property type="entry name" value="LysM"/>
    <property type="match status" value="4"/>
</dbReference>
<feature type="domain" description="LysM" evidence="5">
    <location>
        <begin position="46"/>
        <end position="92"/>
    </location>
</feature>
<evidence type="ECO:0000256" key="1">
    <source>
        <dbReference type="ARBA" id="ARBA00022669"/>
    </source>
</evidence>
<dbReference type="GeneID" id="19885957"/>
<protein>
    <submittedName>
        <fullName evidence="6">LysM domain-containing protein</fullName>
    </submittedName>
</protein>
<feature type="signal peptide" evidence="4">
    <location>
        <begin position="1"/>
        <end position="18"/>
    </location>
</feature>
<feature type="domain" description="LysM" evidence="5">
    <location>
        <begin position="125"/>
        <end position="171"/>
    </location>
</feature>
<dbReference type="PANTHER" id="PTHR34997">
    <property type="entry name" value="AM15"/>
    <property type="match status" value="1"/>
</dbReference>
<evidence type="ECO:0000259" key="5">
    <source>
        <dbReference type="PROSITE" id="PS51782"/>
    </source>
</evidence>
<dbReference type="CDD" id="cd00118">
    <property type="entry name" value="LysM"/>
    <property type="match status" value="4"/>
</dbReference>
<dbReference type="PANTHER" id="PTHR34997:SF1">
    <property type="entry name" value="PEPTIDOGLYCAN-BINDING LYSIN DOMAIN"/>
    <property type="match status" value="1"/>
</dbReference>
<dbReference type="HOGENOM" id="CLU_010591_8_0_1"/>
<dbReference type="PROSITE" id="PS51782">
    <property type="entry name" value="LYSM"/>
    <property type="match status" value="4"/>
</dbReference>
<dbReference type="InterPro" id="IPR018392">
    <property type="entry name" value="LysM"/>
</dbReference>
<dbReference type="RefSeq" id="XP_008596264.1">
    <property type="nucleotide sequence ID" value="XM_008598042.1"/>
</dbReference>
<dbReference type="InterPro" id="IPR052210">
    <property type="entry name" value="LysM1-like"/>
</dbReference>
<dbReference type="STRING" id="655819.J4KPU2"/>
<evidence type="ECO:0000313" key="6">
    <source>
        <dbReference type="EMBL" id="EJP68049.1"/>
    </source>
</evidence>
<feature type="chain" id="PRO_5003779608" evidence="4">
    <location>
        <begin position="19"/>
        <end position="380"/>
    </location>
</feature>
<dbReference type="GO" id="GO:0008061">
    <property type="term" value="F:chitin binding"/>
    <property type="evidence" value="ECO:0007669"/>
    <property type="project" value="UniProtKB-KW"/>
</dbReference>
<sequence>MRIATIAVALTAVSAATAYQHPSKVRRGETPDGKVAPGTTDQCTYYFTTASKDDTCSFIEGYWGISHKNFVEWNPAVKDDCSGIQIGYSYCVDVNHGGTITSPPTSTLPPVPSPTLDGIAKDCDKYHLIVKGDTCAGVTQKYGISMDQLVAWNKAVDKDCNGFWAAYYICVHVVGAGTTSPGTPTPTSDPVPSPHQTGIAKECDKFYLVTKGDTCDGVTAKFGISKAQLIHPPTSTGPTAPGPTQSGITKDCRDWYVAKSGDYCDKIVQGYSNLDKDTFIQWNPAVGKDCSSIWVKYAYCVGTKSKPAKPVTPPTECATPHPTPTQPGAICKCKKWHLVKDGDNCWALSQKYNISEDDIKKWNPGTQCNLWAKYNVCVGA</sequence>
<dbReference type="Proteomes" id="UP000002762">
    <property type="component" value="Unassembled WGS sequence"/>
</dbReference>
<dbReference type="InterPro" id="IPR036779">
    <property type="entry name" value="LysM_dom_sf"/>
</dbReference>